<feature type="domain" description="GHMP kinase C-terminal" evidence="9">
    <location>
        <begin position="297"/>
        <end position="377"/>
    </location>
</feature>
<evidence type="ECO:0000313" key="12">
    <source>
        <dbReference type="Proteomes" id="UP000613030"/>
    </source>
</evidence>
<dbReference type="InterPro" id="IPR020568">
    <property type="entry name" value="Ribosomal_Su5_D2-typ_SF"/>
</dbReference>
<dbReference type="PROSITE" id="PS00106">
    <property type="entry name" value="GALACTOKINASE"/>
    <property type="match status" value="1"/>
</dbReference>
<gene>
    <name evidence="11" type="primary">galK</name>
    <name evidence="11" type="ORF">JI741_29770</name>
</gene>
<dbReference type="NCBIfam" id="TIGR00131">
    <property type="entry name" value="gal_kin"/>
    <property type="match status" value="1"/>
</dbReference>
<dbReference type="PROSITE" id="PS00627">
    <property type="entry name" value="GHMP_KINASES_ATP"/>
    <property type="match status" value="1"/>
</dbReference>
<dbReference type="InterPro" id="IPR036554">
    <property type="entry name" value="GHMP_kinase_C_sf"/>
</dbReference>
<keyword evidence="4" id="KW-0418">Kinase</keyword>
<comment type="caution">
    <text evidence="11">The sequence shown here is derived from an EMBL/GenBank/DDBJ whole genome shotgun (WGS) entry which is preliminary data.</text>
</comment>
<evidence type="ECO:0000256" key="5">
    <source>
        <dbReference type="ARBA" id="ARBA00022840"/>
    </source>
</evidence>
<dbReference type="RefSeq" id="WP_202015894.1">
    <property type="nucleotide sequence ID" value="NZ_JAERRB010000016.1"/>
</dbReference>
<evidence type="ECO:0000313" key="11">
    <source>
        <dbReference type="EMBL" id="MBL0745457.1"/>
    </source>
</evidence>
<dbReference type="InterPro" id="IPR000705">
    <property type="entry name" value="Galactokinase"/>
</dbReference>
<dbReference type="InterPro" id="IPR006204">
    <property type="entry name" value="GHMP_kinase_N_dom"/>
</dbReference>
<dbReference type="InterPro" id="IPR006206">
    <property type="entry name" value="Mevalonate/galactokinase"/>
</dbReference>
<dbReference type="PIRSF" id="PIRSF000530">
    <property type="entry name" value="Galactokinase"/>
    <property type="match status" value="1"/>
</dbReference>
<evidence type="ECO:0000256" key="3">
    <source>
        <dbReference type="ARBA" id="ARBA00022741"/>
    </source>
</evidence>
<keyword evidence="3" id="KW-0547">Nucleotide-binding</keyword>
<dbReference type="Pfam" id="PF10509">
    <property type="entry name" value="GalKase_gal_bdg"/>
    <property type="match status" value="1"/>
</dbReference>
<dbReference type="Gene3D" id="3.30.70.890">
    <property type="entry name" value="GHMP kinase, C-terminal domain"/>
    <property type="match status" value="1"/>
</dbReference>
<keyword evidence="12" id="KW-1185">Reference proteome</keyword>
<dbReference type="GO" id="GO:0004335">
    <property type="term" value="F:galactokinase activity"/>
    <property type="evidence" value="ECO:0007669"/>
    <property type="project" value="UniProtKB-EC"/>
</dbReference>
<keyword evidence="2 11" id="KW-0808">Transferase</keyword>
<dbReference type="InterPro" id="IPR014721">
    <property type="entry name" value="Ribsml_uS5_D2-typ_fold_subgr"/>
</dbReference>
<evidence type="ECO:0000256" key="6">
    <source>
        <dbReference type="ARBA" id="ARBA00023144"/>
    </source>
</evidence>
<reference evidence="11 12" key="1">
    <citation type="submission" date="2021-01" db="EMBL/GenBank/DDBJ databases">
        <title>Chryseolinea sp. Jin1 Genome sequencing and assembly.</title>
        <authorList>
            <person name="Kim I."/>
        </authorList>
    </citation>
    <scope>NUCLEOTIDE SEQUENCE [LARGE SCALE GENOMIC DNA]</scope>
    <source>
        <strain evidence="11 12">Jin1</strain>
    </source>
</reference>
<dbReference type="PRINTS" id="PR00959">
    <property type="entry name" value="MEVGALKINASE"/>
</dbReference>
<evidence type="ECO:0000259" key="8">
    <source>
        <dbReference type="Pfam" id="PF00288"/>
    </source>
</evidence>
<evidence type="ECO:0000259" key="9">
    <source>
        <dbReference type="Pfam" id="PF08544"/>
    </source>
</evidence>
<dbReference type="Gene3D" id="3.30.230.10">
    <property type="match status" value="1"/>
</dbReference>
<sequence>MNQTDVLNAKESLSEFQPADLRNKFLELYHQEPLVVRSPGRINLIGEHTDYNEGFVMPAAIDREILVGISSAQGPKATLYSVKHDETVTFDVNNPEKVENPAWANYLLGVVRQFVDKGYDLKPFHAIIGGNVPTGAGLSSSAALECGFAFAVDQLHGFQVPKLDLIHMAQWAEHHYVGVKCGIMDQFSSMMGAAGQAFVLDCRSLSYRYFPVDLKDYTIVLCDTMVKHSLANSAYNTRRSECEKGVAILKEHYPAVRSLRDVTADMLQAHRDEFPGKVYDRCIYIVAENERVLQASEDLAKGNLNAFGQRLYASHDGLSRLYEVSCLELDFLVDEAKKFGGVLGARMMGGGFGGCTINIVKKDRVNEFIDTLKAAYQHTIHREMVGYVVALKDGTSIVPLTAKEPSLL</sequence>
<dbReference type="PRINTS" id="PR00473">
    <property type="entry name" value="GALCTOKINASE"/>
</dbReference>
<organism evidence="11 12">
    <name type="scientific">Chryseolinea lacunae</name>
    <dbReference type="NCBI Taxonomy" id="2801331"/>
    <lineage>
        <taxon>Bacteria</taxon>
        <taxon>Pseudomonadati</taxon>
        <taxon>Bacteroidota</taxon>
        <taxon>Cytophagia</taxon>
        <taxon>Cytophagales</taxon>
        <taxon>Fulvivirgaceae</taxon>
        <taxon>Chryseolinea</taxon>
    </lineage>
</organism>
<keyword evidence="6" id="KW-0299">Galactose metabolism</keyword>
<evidence type="ECO:0000256" key="1">
    <source>
        <dbReference type="ARBA" id="ARBA00006566"/>
    </source>
</evidence>
<protein>
    <recommendedName>
        <fullName evidence="7">Galactokinase</fullName>
        <ecNumber evidence="7">2.7.1.6</ecNumber>
    </recommendedName>
</protein>
<accession>A0ABS1L1P8</accession>
<dbReference type="Pfam" id="PF00288">
    <property type="entry name" value="GHMP_kinases_N"/>
    <property type="match status" value="1"/>
</dbReference>
<comment type="similarity">
    <text evidence="1">Belongs to the GHMP kinase family. GalK subfamily.</text>
</comment>
<dbReference type="InterPro" id="IPR006203">
    <property type="entry name" value="GHMP_knse_ATP-bd_CS"/>
</dbReference>
<dbReference type="SUPFAM" id="SSF54211">
    <property type="entry name" value="Ribosomal protein S5 domain 2-like"/>
    <property type="match status" value="1"/>
</dbReference>
<dbReference type="InterPro" id="IPR013750">
    <property type="entry name" value="GHMP_kinase_C_dom"/>
</dbReference>
<dbReference type="InterPro" id="IPR019539">
    <property type="entry name" value="GalKase_N"/>
</dbReference>
<evidence type="ECO:0000259" key="10">
    <source>
        <dbReference type="Pfam" id="PF10509"/>
    </source>
</evidence>
<dbReference type="Pfam" id="PF08544">
    <property type="entry name" value="GHMP_kinases_C"/>
    <property type="match status" value="1"/>
</dbReference>
<evidence type="ECO:0000256" key="7">
    <source>
        <dbReference type="NCBIfam" id="TIGR00131"/>
    </source>
</evidence>
<dbReference type="EC" id="2.7.1.6" evidence="7"/>
<evidence type="ECO:0000256" key="4">
    <source>
        <dbReference type="ARBA" id="ARBA00022777"/>
    </source>
</evidence>
<dbReference type="SUPFAM" id="SSF55060">
    <property type="entry name" value="GHMP Kinase, C-terminal domain"/>
    <property type="match status" value="1"/>
</dbReference>
<dbReference type="PANTHER" id="PTHR10457">
    <property type="entry name" value="MEVALONATE KINASE/GALACTOKINASE"/>
    <property type="match status" value="1"/>
</dbReference>
<dbReference type="EMBL" id="JAERRB010000016">
    <property type="protein sequence ID" value="MBL0745457.1"/>
    <property type="molecule type" value="Genomic_DNA"/>
</dbReference>
<dbReference type="Proteomes" id="UP000613030">
    <property type="component" value="Unassembled WGS sequence"/>
</dbReference>
<keyword evidence="5" id="KW-0067">ATP-binding</keyword>
<proteinExistence type="inferred from homology"/>
<feature type="domain" description="Galactokinase N-terminal" evidence="10">
    <location>
        <begin position="23"/>
        <end position="70"/>
    </location>
</feature>
<evidence type="ECO:0000256" key="2">
    <source>
        <dbReference type="ARBA" id="ARBA00022679"/>
    </source>
</evidence>
<feature type="domain" description="GHMP kinase N-terminal" evidence="8">
    <location>
        <begin position="105"/>
        <end position="192"/>
    </location>
</feature>
<name>A0ABS1L1P8_9BACT</name>
<dbReference type="InterPro" id="IPR019741">
    <property type="entry name" value="Galactokinase_CS"/>
</dbReference>
<dbReference type="PANTHER" id="PTHR10457:SF7">
    <property type="entry name" value="GALACTOKINASE-RELATED"/>
    <property type="match status" value="1"/>
</dbReference>
<keyword evidence="6" id="KW-0119">Carbohydrate metabolism</keyword>